<dbReference type="InterPro" id="IPR009228">
    <property type="entry name" value="Capsid_scaffold_GpO"/>
</dbReference>
<organism evidence="2 3">
    <name type="scientific">Endozoicomonas montiporae CL-33</name>
    <dbReference type="NCBI Taxonomy" id="570277"/>
    <lineage>
        <taxon>Bacteria</taxon>
        <taxon>Pseudomonadati</taxon>
        <taxon>Pseudomonadota</taxon>
        <taxon>Gammaproteobacteria</taxon>
        <taxon>Oceanospirillales</taxon>
        <taxon>Endozoicomonadaceae</taxon>
        <taxon>Endozoicomonas</taxon>
    </lineage>
</organism>
<accession>A0A142BCU0</accession>
<dbReference type="PATRIC" id="fig|570277.3.peg.2664"/>
<feature type="region of interest" description="Disordered" evidence="1">
    <location>
        <begin position="219"/>
        <end position="243"/>
    </location>
</feature>
<gene>
    <name evidence="2" type="ORF">EZMO1_2482</name>
</gene>
<reference evidence="2 3" key="1">
    <citation type="journal article" date="2016" name="Front. Microbiol.">
        <title>Genomic Insight into the Host-Endosymbiont Relationship of Endozoicomonas montiporae CL-33(T) with its Coral Host.</title>
        <authorList>
            <person name="Ding J.-Y."/>
            <person name="Shiu J.-H."/>
            <person name="Chen W.-M."/>
            <person name="Chiang Y.-R."/>
            <person name="Tang S.-L."/>
        </authorList>
    </citation>
    <scope>NUCLEOTIDE SEQUENCE [LARGE SCALE GENOMIC DNA]</scope>
    <source>
        <strain evidence="2 3">CL-33</strain>
    </source>
</reference>
<proteinExistence type="predicted"/>
<evidence type="ECO:0000313" key="2">
    <source>
        <dbReference type="EMBL" id="AMO56566.1"/>
    </source>
</evidence>
<dbReference type="EMBL" id="CP013251">
    <property type="protein sequence ID" value="AMO56566.1"/>
    <property type="molecule type" value="Genomic_DNA"/>
</dbReference>
<dbReference type="AlphaFoldDB" id="A0A142BCU0"/>
<dbReference type="Proteomes" id="UP000071065">
    <property type="component" value="Chromosome"/>
</dbReference>
<evidence type="ECO:0000313" key="3">
    <source>
        <dbReference type="Proteomes" id="UP000071065"/>
    </source>
</evidence>
<dbReference type="KEGG" id="emp:EZMO1_2482"/>
<protein>
    <submittedName>
        <fullName evidence="2">Phage capsid scaffolding</fullName>
    </submittedName>
</protein>
<feature type="region of interest" description="Disordered" evidence="1">
    <location>
        <begin position="300"/>
        <end position="319"/>
    </location>
</feature>
<dbReference type="Pfam" id="PF05929">
    <property type="entry name" value="Phage_GPO"/>
    <property type="match status" value="1"/>
</dbReference>
<name>A0A142BCU0_9GAMM</name>
<sequence>MLLTEWKTIGTAGDTIDGRKISEQDLKDAAETYDTDEYTAVLNSDHALSWYGSFGHVHQVRVSKDKKDRTILQAKLSPNKRLLEMNSQNQRVFFSMELMDNFAGTGKTYLSGLALTDQPASLGTSILKFSSKHKDNDVRFSKPEELFLDLESSAEGKAMDGFFSRMFSAFLKNDPAARQIVKLANQSNLPEKDNKYMDNQQFEELKSIHTKAFEAMTAFSAPKQSSEGAKEKPKSEKSQEDNLQTQTLAAIKELNETIKGFSEKPDGKEVKKPSEQTIAEQTLAAIQDLSASFQSLKQEVPAGQKPPAGRGAALEKGFV</sequence>
<evidence type="ECO:0000256" key="1">
    <source>
        <dbReference type="SAM" id="MobiDB-lite"/>
    </source>
</evidence>
<feature type="compositionally biased region" description="Basic and acidic residues" evidence="1">
    <location>
        <begin position="228"/>
        <end position="240"/>
    </location>
</feature>
<dbReference type="STRING" id="570277.EZMO1_2482"/>